<proteinExistence type="predicted"/>
<dbReference type="KEGG" id="pcon:B0A89_14045"/>
<evidence type="ECO:0000313" key="2">
    <source>
        <dbReference type="Proteomes" id="UP000193017"/>
    </source>
</evidence>
<dbReference type="Proteomes" id="UP000193017">
    <property type="component" value="Chromosome"/>
</dbReference>
<dbReference type="RefSeq" id="WP_085378637.1">
    <property type="nucleotide sequence ID" value="NZ_CP020612.1"/>
</dbReference>
<dbReference type="EMBL" id="CP020612">
    <property type="protein sequence ID" value="ARJ70578.1"/>
    <property type="molecule type" value="Genomic_DNA"/>
</dbReference>
<dbReference type="InterPro" id="IPR021497">
    <property type="entry name" value="GTA_holin_3TM"/>
</dbReference>
<accession>A0A1W6D0F5</accession>
<dbReference type="STRING" id="1945662.B0A89_14045"/>
<sequence length="220" mass="23840">MGMIDRLMGMGMGATAAAVGNAATGMAEILTPSATRRMELDEEAYARAITEQQAEFSAVSVHWFDAVVNGLNRLPRPLLTLGTIGLFVYAMVEPVGFSARMEGLALVPDPLWWLMGAIVSFYFGAREAHYFRSRVWPRATVRAKVVGRASEDWRAPVIPQDDAADWHAPILADGAPGPATVVAEVERQLTDAEAGVIRPADDFADNPALRDWAATRKDAT</sequence>
<dbReference type="AlphaFoldDB" id="A0A1W6D0F5"/>
<reference evidence="1 2" key="1">
    <citation type="submission" date="2017-03" db="EMBL/GenBank/DDBJ databases">
        <title>Genome sequence of Paracoccus contaminans isolated from a water microcosm.</title>
        <authorList>
            <person name="Aurass P."/>
            <person name="Karste S."/>
            <person name="Trost E."/>
            <person name="Glaeser S.P."/>
            <person name="Kaempfer P."/>
            <person name="Flieger A."/>
        </authorList>
    </citation>
    <scope>NUCLEOTIDE SEQUENCE [LARGE SCALE GENOMIC DNA]</scope>
    <source>
        <strain evidence="2">RKI 16-01929T\LMG 29738T\CCM 8701T\CIP 111112T</strain>
    </source>
</reference>
<organism evidence="1 2">
    <name type="scientific">Paracoccus contaminans</name>
    <dbReference type="NCBI Taxonomy" id="1945662"/>
    <lineage>
        <taxon>Bacteria</taxon>
        <taxon>Pseudomonadati</taxon>
        <taxon>Pseudomonadota</taxon>
        <taxon>Alphaproteobacteria</taxon>
        <taxon>Rhodobacterales</taxon>
        <taxon>Paracoccaceae</taxon>
        <taxon>Paracoccus</taxon>
    </lineage>
</organism>
<gene>
    <name evidence="1" type="ORF">B0A89_14045</name>
</gene>
<dbReference type="OrthoDB" id="7355053at2"/>
<name>A0A1W6D0F5_9RHOB</name>
<evidence type="ECO:0000313" key="1">
    <source>
        <dbReference type="EMBL" id="ARJ70578.1"/>
    </source>
</evidence>
<evidence type="ECO:0008006" key="3">
    <source>
        <dbReference type="Google" id="ProtNLM"/>
    </source>
</evidence>
<dbReference type="Pfam" id="PF11351">
    <property type="entry name" value="GTA_holin_3TM"/>
    <property type="match status" value="1"/>
</dbReference>
<keyword evidence="2" id="KW-1185">Reference proteome</keyword>
<protein>
    <recommendedName>
        <fullName evidence="3">Methionine synthase I</fullName>
    </recommendedName>
</protein>